<dbReference type="GO" id="GO:0008270">
    <property type="term" value="F:zinc ion binding"/>
    <property type="evidence" value="ECO:0007669"/>
    <property type="project" value="UniProtKB-KW"/>
</dbReference>
<dbReference type="OrthoDB" id="4748970at2759"/>
<dbReference type="Proteomes" id="UP000728032">
    <property type="component" value="Unassembled WGS sequence"/>
</dbReference>
<dbReference type="PROSITE" id="PS50157">
    <property type="entry name" value="ZINC_FINGER_C2H2_2"/>
    <property type="match status" value="2"/>
</dbReference>
<feature type="domain" description="C2H2-type" evidence="16">
    <location>
        <begin position="216"/>
        <end position="243"/>
    </location>
</feature>
<comment type="similarity">
    <text evidence="3">Belongs to the sodium:neurotransmitter symporter (SNF) (TC 2.A.22) family.</text>
</comment>
<keyword evidence="10" id="KW-0769">Symport</keyword>
<evidence type="ECO:0000256" key="7">
    <source>
        <dbReference type="ARBA" id="ARBA00022737"/>
    </source>
</evidence>
<dbReference type="EMBL" id="CAJPVJ010003714">
    <property type="protein sequence ID" value="CAG2167879.1"/>
    <property type="molecule type" value="Genomic_DNA"/>
</dbReference>
<keyword evidence="11 15" id="KW-1133">Transmembrane helix</keyword>
<keyword evidence="4" id="KW-0813">Transport</keyword>
<evidence type="ECO:0000256" key="8">
    <source>
        <dbReference type="ARBA" id="ARBA00022771"/>
    </source>
</evidence>
<evidence type="ECO:0000313" key="18">
    <source>
        <dbReference type="Proteomes" id="UP000728032"/>
    </source>
</evidence>
<feature type="transmembrane region" description="Helical" evidence="15">
    <location>
        <begin position="38"/>
        <end position="57"/>
    </location>
</feature>
<dbReference type="InterPro" id="IPR037272">
    <property type="entry name" value="SNS_sf"/>
</dbReference>
<dbReference type="InterPro" id="IPR000175">
    <property type="entry name" value="Na/ntran_symport"/>
</dbReference>
<evidence type="ECO:0000256" key="9">
    <source>
        <dbReference type="ARBA" id="ARBA00022833"/>
    </source>
</evidence>
<dbReference type="Pfam" id="PF00096">
    <property type="entry name" value="zf-C2H2"/>
    <property type="match status" value="2"/>
</dbReference>
<dbReference type="GO" id="GO:0005886">
    <property type="term" value="C:plasma membrane"/>
    <property type="evidence" value="ECO:0007669"/>
    <property type="project" value="TreeGrafter"/>
</dbReference>
<dbReference type="SMART" id="SM00355">
    <property type="entry name" value="ZnF_C2H2"/>
    <property type="match status" value="2"/>
</dbReference>
<evidence type="ECO:0000256" key="1">
    <source>
        <dbReference type="ARBA" id="ARBA00004123"/>
    </source>
</evidence>
<feature type="non-terminal residue" evidence="17">
    <location>
        <position position="305"/>
    </location>
</feature>
<name>A0A7R9QKU0_9ACAR</name>
<dbReference type="FunFam" id="3.30.160.60:FF:000926">
    <property type="entry name" value="Kruppel like factor 13"/>
    <property type="match status" value="1"/>
</dbReference>
<gene>
    <name evidence="17" type="ORF">ONB1V03_LOCUS7375</name>
</gene>
<evidence type="ECO:0000256" key="6">
    <source>
        <dbReference type="ARBA" id="ARBA00022723"/>
    </source>
</evidence>
<dbReference type="Pfam" id="PF00209">
    <property type="entry name" value="SNF"/>
    <property type="match status" value="1"/>
</dbReference>
<evidence type="ECO:0000256" key="11">
    <source>
        <dbReference type="ARBA" id="ARBA00022989"/>
    </source>
</evidence>
<dbReference type="EMBL" id="OC918539">
    <property type="protein sequence ID" value="CAD7649606.1"/>
    <property type="molecule type" value="Genomic_DNA"/>
</dbReference>
<reference evidence="17" key="1">
    <citation type="submission" date="2020-11" db="EMBL/GenBank/DDBJ databases">
        <authorList>
            <person name="Tran Van P."/>
        </authorList>
    </citation>
    <scope>NUCLEOTIDE SEQUENCE</scope>
</reference>
<keyword evidence="7" id="KW-0677">Repeat</keyword>
<evidence type="ECO:0000256" key="14">
    <source>
        <dbReference type="PROSITE-ProRule" id="PRU00042"/>
    </source>
</evidence>
<evidence type="ECO:0000256" key="3">
    <source>
        <dbReference type="ARBA" id="ARBA00006459"/>
    </source>
</evidence>
<evidence type="ECO:0000256" key="15">
    <source>
        <dbReference type="SAM" id="Phobius"/>
    </source>
</evidence>
<keyword evidence="13" id="KW-0539">Nucleus</keyword>
<accession>A0A7R9QKU0</accession>
<dbReference type="PROSITE" id="PS00028">
    <property type="entry name" value="ZINC_FINGER_C2H2_1"/>
    <property type="match status" value="2"/>
</dbReference>
<evidence type="ECO:0000259" key="16">
    <source>
        <dbReference type="PROSITE" id="PS50157"/>
    </source>
</evidence>
<proteinExistence type="inferred from homology"/>
<evidence type="ECO:0000256" key="10">
    <source>
        <dbReference type="ARBA" id="ARBA00022847"/>
    </source>
</evidence>
<dbReference type="PANTHER" id="PTHR11616">
    <property type="entry name" value="SODIUM/CHLORIDE DEPENDENT TRANSPORTER"/>
    <property type="match status" value="1"/>
</dbReference>
<dbReference type="AlphaFoldDB" id="A0A7R9QKU0"/>
<protein>
    <recommendedName>
        <fullName evidence="16">C2H2-type domain-containing protein</fullName>
    </recommendedName>
</protein>
<keyword evidence="5 15" id="KW-0812">Transmembrane</keyword>
<keyword evidence="12 15" id="KW-0472">Membrane</keyword>
<keyword evidence="9" id="KW-0862">Zinc</keyword>
<organism evidence="17">
    <name type="scientific">Oppiella nova</name>
    <dbReference type="NCBI Taxonomy" id="334625"/>
    <lineage>
        <taxon>Eukaryota</taxon>
        <taxon>Metazoa</taxon>
        <taxon>Ecdysozoa</taxon>
        <taxon>Arthropoda</taxon>
        <taxon>Chelicerata</taxon>
        <taxon>Arachnida</taxon>
        <taxon>Acari</taxon>
        <taxon>Acariformes</taxon>
        <taxon>Sarcoptiformes</taxon>
        <taxon>Oribatida</taxon>
        <taxon>Brachypylina</taxon>
        <taxon>Oppioidea</taxon>
        <taxon>Oppiidae</taxon>
        <taxon>Oppiella</taxon>
    </lineage>
</organism>
<evidence type="ECO:0000256" key="4">
    <source>
        <dbReference type="ARBA" id="ARBA00022448"/>
    </source>
</evidence>
<dbReference type="GO" id="GO:0015375">
    <property type="term" value="F:glycine:sodium symporter activity"/>
    <property type="evidence" value="ECO:0007669"/>
    <property type="project" value="TreeGrafter"/>
</dbReference>
<dbReference type="FunFam" id="3.30.160.60:FF:000018">
    <property type="entry name" value="Krueppel-like factor 15"/>
    <property type="match status" value="1"/>
</dbReference>
<keyword evidence="18" id="KW-1185">Reference proteome</keyword>
<feature type="transmembrane region" description="Helical" evidence="15">
    <location>
        <begin position="69"/>
        <end position="94"/>
    </location>
</feature>
<dbReference type="InterPro" id="IPR036236">
    <property type="entry name" value="Znf_C2H2_sf"/>
</dbReference>
<dbReference type="SUPFAM" id="SSF161070">
    <property type="entry name" value="SNF-like"/>
    <property type="match status" value="1"/>
</dbReference>
<evidence type="ECO:0000256" key="12">
    <source>
        <dbReference type="ARBA" id="ARBA00023136"/>
    </source>
</evidence>
<evidence type="ECO:0000256" key="5">
    <source>
        <dbReference type="ARBA" id="ARBA00022692"/>
    </source>
</evidence>
<evidence type="ECO:0000256" key="2">
    <source>
        <dbReference type="ARBA" id="ARBA00004141"/>
    </source>
</evidence>
<keyword evidence="8 14" id="KW-0863">Zinc-finger</keyword>
<feature type="non-terminal residue" evidence="17">
    <location>
        <position position="1"/>
    </location>
</feature>
<dbReference type="SUPFAM" id="SSF57667">
    <property type="entry name" value="beta-beta-alpha zinc fingers"/>
    <property type="match status" value="1"/>
</dbReference>
<sequence>IGLVEVVVIGWVYGVDRFLEDMKVMLGHYPFHRLYWRILWKFICPLLIIFILIFSLIDLKPATYGDYVYPWWASVIGWMLSLVSVAAIPFVAVLKITKMRGPIIHRIKVLMRPTSDWGPKLQLHRMETHSPKHTDSQVPLRYDADNDSNDSDDLSKHNNKNIHVLLHKTNCLIVLSPGAILGERPFACTWHSCGKRFARSDELARHYRTHTGEKNFVCPFCDKRFMRSDHLTKHAKRHPEFRPDSLAFNRKNQHNQQTGQQPAPRPKMLTNGMDASAVTLKTEPPMKTQMIVGHNSVDNKPIVRD</sequence>
<evidence type="ECO:0000313" key="17">
    <source>
        <dbReference type="EMBL" id="CAD7649606.1"/>
    </source>
</evidence>
<comment type="subcellular location">
    <subcellularLocation>
        <location evidence="2">Membrane</location>
        <topology evidence="2">Multi-pass membrane protein</topology>
    </subcellularLocation>
    <subcellularLocation>
        <location evidence="1">Nucleus</location>
    </subcellularLocation>
</comment>
<keyword evidence="6" id="KW-0479">Metal-binding</keyword>
<dbReference type="GO" id="GO:0005634">
    <property type="term" value="C:nucleus"/>
    <property type="evidence" value="ECO:0007669"/>
    <property type="project" value="UniProtKB-SubCell"/>
</dbReference>
<evidence type="ECO:0000256" key="13">
    <source>
        <dbReference type="ARBA" id="ARBA00023242"/>
    </source>
</evidence>
<feature type="domain" description="C2H2-type" evidence="16">
    <location>
        <begin position="186"/>
        <end position="215"/>
    </location>
</feature>
<dbReference type="PROSITE" id="PS50267">
    <property type="entry name" value="NA_NEUROTRAN_SYMP_3"/>
    <property type="match status" value="1"/>
</dbReference>
<dbReference type="Gene3D" id="3.30.160.60">
    <property type="entry name" value="Classic Zinc Finger"/>
    <property type="match status" value="2"/>
</dbReference>
<dbReference type="InterPro" id="IPR013087">
    <property type="entry name" value="Znf_C2H2_type"/>
</dbReference>
<dbReference type="PANTHER" id="PTHR11616:SF240">
    <property type="entry name" value="BLOATED TUBULES, ISOFORM B-RELATED"/>
    <property type="match status" value="1"/>
</dbReference>